<evidence type="ECO:0000256" key="2">
    <source>
        <dbReference type="ARBA" id="ARBA00022833"/>
    </source>
</evidence>
<evidence type="ECO:0000313" key="10">
    <source>
        <dbReference type="EMBL" id="PSS30913.1"/>
    </source>
</evidence>
<dbReference type="InterPro" id="IPR050335">
    <property type="entry name" value="ERT1_acuK_gluconeogen_tf"/>
</dbReference>
<evidence type="ECO:0000256" key="3">
    <source>
        <dbReference type="ARBA" id="ARBA00023015"/>
    </source>
</evidence>
<reference evidence="10 11" key="1">
    <citation type="submission" date="2018-02" db="EMBL/GenBank/DDBJ databases">
        <title>Genome sequence of the basidiomycete white-rot fungus Phlebia centrifuga.</title>
        <authorList>
            <person name="Granchi Z."/>
            <person name="Peng M."/>
            <person name="de Vries R.P."/>
            <person name="Hilden K."/>
            <person name="Makela M.R."/>
            <person name="Grigoriev I."/>
            <person name="Riley R."/>
        </authorList>
    </citation>
    <scope>NUCLEOTIDE SEQUENCE [LARGE SCALE GENOMIC DNA]</scope>
    <source>
        <strain evidence="10 11">FBCC195</strain>
    </source>
</reference>
<dbReference type="GO" id="GO:0008270">
    <property type="term" value="F:zinc ion binding"/>
    <property type="evidence" value="ECO:0007669"/>
    <property type="project" value="InterPro"/>
</dbReference>
<name>A0A2R6RLK6_9APHY</name>
<accession>A0A2R6RLK6</accession>
<evidence type="ECO:0000256" key="6">
    <source>
        <dbReference type="ARBA" id="ARBA00023242"/>
    </source>
</evidence>
<evidence type="ECO:0000256" key="4">
    <source>
        <dbReference type="ARBA" id="ARBA00023125"/>
    </source>
</evidence>
<feature type="region of interest" description="Disordered" evidence="8">
    <location>
        <begin position="94"/>
        <end position="121"/>
    </location>
</feature>
<sequence length="307" mass="33637">MADANQDNEEQGSASPSDTQSTMTMHPVTYSGMPMHMYPFPPGLVQPQPARTKRRQVKNACTNCQKACKKCDDARPCLRCVKYGIAEECIDSQRKERQKGIKRGPYKKRDGKDRASSGNVEQQIDLGVQPGISIPAAIAATAAGPQMPYMTPVGYPGFFGQYSALPAAKPGEAPTAYPYPTQYYITPIPMPPPQGTGQDGEAAQYAGFYPAITFAPYAPQPYATPYMMQAPRPIGDGQQFQQLPQMAMAQPLQYAAFPQHYPKPPSRDVPHEPLPQMMDPTGRREMRMDPYGSRMGESVAGAHGKTQ</sequence>
<dbReference type="CDD" id="cd00067">
    <property type="entry name" value="GAL4"/>
    <property type="match status" value="1"/>
</dbReference>
<feature type="compositionally biased region" description="Acidic residues" evidence="8">
    <location>
        <begin position="1"/>
        <end position="10"/>
    </location>
</feature>
<dbReference type="STRING" id="98765.A0A2R6RLK6"/>
<keyword evidence="3" id="KW-0805">Transcription regulation</keyword>
<keyword evidence="4" id="KW-0238">DNA-binding</keyword>
<keyword evidence="1" id="KW-0479">Metal-binding</keyword>
<dbReference type="PANTHER" id="PTHR47659:SF7">
    <property type="entry name" value="FUNGAL TRANSCRIPTIONAL REGULATORY PROTEIN, N-TERMINAL DOMAIN-CONTAINING PROTEIN"/>
    <property type="match status" value="1"/>
</dbReference>
<dbReference type="PANTHER" id="PTHR47659">
    <property type="entry name" value="ZN(II)2CYS6 TRANSCRIPTION FACTOR (EUROFUNG)-RELATED"/>
    <property type="match status" value="1"/>
</dbReference>
<evidence type="ECO:0000313" key="11">
    <source>
        <dbReference type="Proteomes" id="UP000186601"/>
    </source>
</evidence>
<proteinExistence type="predicted"/>
<protein>
    <recommendedName>
        <fullName evidence="7">Transcription activator of gluconeogenesis ERT1</fullName>
    </recommendedName>
</protein>
<feature type="region of interest" description="Disordered" evidence="8">
    <location>
        <begin position="1"/>
        <end position="30"/>
    </location>
</feature>
<evidence type="ECO:0000256" key="7">
    <source>
        <dbReference type="ARBA" id="ARBA00040903"/>
    </source>
</evidence>
<dbReference type="Gene3D" id="4.10.240.10">
    <property type="entry name" value="Zn(2)-C6 fungal-type DNA-binding domain"/>
    <property type="match status" value="1"/>
</dbReference>
<evidence type="ECO:0000256" key="1">
    <source>
        <dbReference type="ARBA" id="ARBA00022723"/>
    </source>
</evidence>
<dbReference type="OrthoDB" id="5575144at2759"/>
<dbReference type="InterPro" id="IPR001138">
    <property type="entry name" value="Zn2Cys6_DnaBD"/>
</dbReference>
<keyword evidence="6" id="KW-0539">Nucleus</keyword>
<evidence type="ECO:0000256" key="5">
    <source>
        <dbReference type="ARBA" id="ARBA00023163"/>
    </source>
</evidence>
<dbReference type="InterPro" id="IPR036864">
    <property type="entry name" value="Zn2-C6_fun-type_DNA-bd_sf"/>
</dbReference>
<feature type="domain" description="Zn(2)-C6 fungal-type" evidence="9">
    <location>
        <begin position="60"/>
        <end position="89"/>
    </location>
</feature>
<gene>
    <name evidence="10" type="ORF">PHLCEN_2v2538</name>
</gene>
<dbReference type="GO" id="GO:0000981">
    <property type="term" value="F:DNA-binding transcription factor activity, RNA polymerase II-specific"/>
    <property type="evidence" value="ECO:0007669"/>
    <property type="project" value="InterPro"/>
</dbReference>
<dbReference type="EMBL" id="MLYV02000233">
    <property type="protein sequence ID" value="PSS30913.1"/>
    <property type="molecule type" value="Genomic_DNA"/>
</dbReference>
<dbReference type="SUPFAM" id="SSF57701">
    <property type="entry name" value="Zn2/Cys6 DNA-binding domain"/>
    <property type="match status" value="1"/>
</dbReference>
<feature type="compositionally biased region" description="Polar residues" evidence="8">
    <location>
        <begin position="11"/>
        <end position="24"/>
    </location>
</feature>
<evidence type="ECO:0000259" key="9">
    <source>
        <dbReference type="PROSITE" id="PS50048"/>
    </source>
</evidence>
<keyword evidence="5" id="KW-0804">Transcription</keyword>
<dbReference type="GO" id="GO:0003677">
    <property type="term" value="F:DNA binding"/>
    <property type="evidence" value="ECO:0007669"/>
    <property type="project" value="UniProtKB-KW"/>
</dbReference>
<evidence type="ECO:0000256" key="8">
    <source>
        <dbReference type="SAM" id="MobiDB-lite"/>
    </source>
</evidence>
<dbReference type="PROSITE" id="PS50048">
    <property type="entry name" value="ZN2_CY6_FUNGAL_2"/>
    <property type="match status" value="1"/>
</dbReference>
<dbReference type="Proteomes" id="UP000186601">
    <property type="component" value="Unassembled WGS sequence"/>
</dbReference>
<dbReference type="AlphaFoldDB" id="A0A2R6RLK6"/>
<feature type="region of interest" description="Disordered" evidence="8">
    <location>
        <begin position="259"/>
        <end position="307"/>
    </location>
</feature>
<comment type="caution">
    <text evidence="10">The sequence shown here is derived from an EMBL/GenBank/DDBJ whole genome shotgun (WGS) entry which is preliminary data.</text>
</comment>
<keyword evidence="2" id="KW-0862">Zinc</keyword>
<dbReference type="SMART" id="SM00066">
    <property type="entry name" value="GAL4"/>
    <property type="match status" value="1"/>
</dbReference>
<keyword evidence="11" id="KW-1185">Reference proteome</keyword>
<organism evidence="10 11">
    <name type="scientific">Hermanssonia centrifuga</name>
    <dbReference type="NCBI Taxonomy" id="98765"/>
    <lineage>
        <taxon>Eukaryota</taxon>
        <taxon>Fungi</taxon>
        <taxon>Dikarya</taxon>
        <taxon>Basidiomycota</taxon>
        <taxon>Agaricomycotina</taxon>
        <taxon>Agaricomycetes</taxon>
        <taxon>Polyporales</taxon>
        <taxon>Meruliaceae</taxon>
        <taxon>Hermanssonia</taxon>
    </lineage>
</organism>